<evidence type="ECO:0000313" key="4">
    <source>
        <dbReference type="WBParaSite" id="DME_0000021101-mRNA-1"/>
    </source>
</evidence>
<sequence length="535" mass="60749">MDSKDRNLHHFSHRARYKSFSQEASLEVEIPLEESQPIDELAAHINAVNKIIPPFYDEFRSSLLNFVDEETRKYENNIGDKLIEEFLKNDDAKMNYGCIPLTRVVKPSSVSFNEQFQFIMRNSTHETIESVIAVEKTMAEKMSSLVRARDFELDRLKRDCEVAMHQTLANDNASSVRNDRQLHLSKLNEKIRQVSSNYSKQIADLAVNQREEYRILIKSLYEHDEIPPNISNIVPVTSAAVRKSTSAFANLNLARSQVNEQLNDSFTIYLGAQLKTMHNVRLLTCRLLSDMCRSQNSLNNKEFDSGRLYMNLSLYRRGLTGLILLVDREINYHIENKTDFARICEQSTELHFESLQVQLENISALASDLSKGKDRNTSTELIKACKGLQTGDVYVTKHSNLTSVQVIFHLVVDETIESDDMSSRHPCINGLRNVIRLCSKCGVTTFGIPLLLVEKANQKMTLAWCLKRAELVFKCVKGFMMEACAGCSTAGGGAPTAAIHYNVNFILPENLETCVYQQILEMFPTIFHLVPSVSV</sequence>
<evidence type="ECO:0000313" key="3">
    <source>
        <dbReference type="Proteomes" id="UP000274756"/>
    </source>
</evidence>
<accession>A0A0N4U0W5</accession>
<organism evidence="2 4">
    <name type="scientific">Dracunculus medinensis</name>
    <name type="common">Guinea worm</name>
    <dbReference type="NCBI Taxonomy" id="318479"/>
    <lineage>
        <taxon>Eukaryota</taxon>
        <taxon>Metazoa</taxon>
        <taxon>Ecdysozoa</taxon>
        <taxon>Nematoda</taxon>
        <taxon>Chromadorea</taxon>
        <taxon>Rhabditida</taxon>
        <taxon>Spirurina</taxon>
        <taxon>Dracunculoidea</taxon>
        <taxon>Dracunculidae</taxon>
        <taxon>Dracunculus</taxon>
    </lineage>
</organism>
<keyword evidence="3" id="KW-1185">Reference proteome</keyword>
<dbReference type="PANTHER" id="PTHR16525">
    <property type="entry name" value="PROTEIN C12ORF4"/>
    <property type="match status" value="1"/>
</dbReference>
<dbReference type="GO" id="GO:0005737">
    <property type="term" value="C:cytoplasm"/>
    <property type="evidence" value="ECO:0007669"/>
    <property type="project" value="TreeGrafter"/>
</dbReference>
<evidence type="ECO:0000313" key="1">
    <source>
        <dbReference type="EMBL" id="VDN54598.1"/>
    </source>
</evidence>
<dbReference type="AlphaFoldDB" id="A0A0N4U0W5"/>
<dbReference type="WBParaSite" id="DME_0000021101-mRNA-1">
    <property type="protein sequence ID" value="DME_0000021101-mRNA-1"/>
    <property type="gene ID" value="DME_0000021101"/>
</dbReference>
<gene>
    <name evidence="1" type="ORF">DME_LOCUS4571</name>
</gene>
<name>A0A0N4U0W5_DRAME</name>
<dbReference type="InterPro" id="IPR019311">
    <property type="entry name" value="Fy-3"/>
</dbReference>
<dbReference type="STRING" id="318479.A0A0N4U0W5"/>
<dbReference type="Pfam" id="PF10154">
    <property type="entry name" value="Fy-3"/>
    <property type="match status" value="1"/>
</dbReference>
<dbReference type="Proteomes" id="UP000274756">
    <property type="component" value="Unassembled WGS sequence"/>
</dbReference>
<dbReference type="Proteomes" id="UP000038040">
    <property type="component" value="Unplaced"/>
</dbReference>
<proteinExistence type="predicted"/>
<dbReference type="OrthoDB" id="415359at2759"/>
<dbReference type="SUPFAM" id="SSF52949">
    <property type="entry name" value="Macro domain-like"/>
    <property type="match status" value="1"/>
</dbReference>
<dbReference type="PANTHER" id="PTHR16525:SF0">
    <property type="entry name" value="PROTEIN C12ORF4"/>
    <property type="match status" value="1"/>
</dbReference>
<protein>
    <submittedName>
        <fullName evidence="4">Nucleoporin GLE1</fullName>
    </submittedName>
</protein>
<dbReference type="InterPro" id="IPR043472">
    <property type="entry name" value="Macro_dom-like"/>
</dbReference>
<reference evidence="1 3" key="2">
    <citation type="submission" date="2018-11" db="EMBL/GenBank/DDBJ databases">
        <authorList>
            <consortium name="Pathogen Informatics"/>
        </authorList>
    </citation>
    <scope>NUCLEOTIDE SEQUENCE [LARGE SCALE GENOMIC DNA]</scope>
</reference>
<dbReference type="EMBL" id="UYYG01001150">
    <property type="protein sequence ID" value="VDN54598.1"/>
    <property type="molecule type" value="Genomic_DNA"/>
</dbReference>
<evidence type="ECO:0000313" key="2">
    <source>
        <dbReference type="Proteomes" id="UP000038040"/>
    </source>
</evidence>
<reference evidence="4" key="1">
    <citation type="submission" date="2016-04" db="UniProtKB">
        <authorList>
            <consortium name="WormBaseParasite"/>
        </authorList>
    </citation>
    <scope>IDENTIFICATION</scope>
</reference>